<dbReference type="EMBL" id="LATX01001245">
    <property type="protein sequence ID" value="KTB43119.1"/>
    <property type="molecule type" value="Genomic_DNA"/>
</dbReference>
<evidence type="ECO:0000256" key="1">
    <source>
        <dbReference type="SAM" id="MobiDB-lite"/>
    </source>
</evidence>
<dbReference type="InterPro" id="IPR010482">
    <property type="entry name" value="TECPR1-like_DysF"/>
</dbReference>
<evidence type="ECO:0000313" key="4">
    <source>
        <dbReference type="Proteomes" id="UP000054988"/>
    </source>
</evidence>
<dbReference type="Proteomes" id="UP000054988">
    <property type="component" value="Unassembled WGS sequence"/>
</dbReference>
<dbReference type="Pfam" id="PF06398">
    <property type="entry name" value="Pex24p"/>
    <property type="match status" value="1"/>
</dbReference>
<name>A0A0W0G3E6_MONRR</name>
<accession>A0A0W0G3E6</accession>
<dbReference type="GO" id="GO:0007031">
    <property type="term" value="P:peroxisome organization"/>
    <property type="evidence" value="ECO:0007669"/>
    <property type="project" value="UniProtKB-ARBA"/>
</dbReference>
<protein>
    <recommendedName>
        <fullName evidence="2">TECPR1-like DysF domain-containing protein</fullName>
    </recommendedName>
</protein>
<sequence>MSSSPSSSNVPPPPLVLNDDPSNVESARQRLKPSSRFPISLSMPNLRKPRVVSKQNSKFGQRRYEEDSPDKIPSTSQQDFGATPVAIQLNGQSLDDNEYQDRYEWAILYENQRGITLFSTPYYSSNSLLPSDPPPFTVPNTAQKRSHQPNVSLTEYPLPDGNWRWVSKSWMIDMRTDSGEVELDGFEYNWIFRRHHWRAQVGTLSAGGLVRRRRWVRLMMRPGKKTKQHEEEEDAGLDARTPSLQGTPTNGTPSLRYSRNDRISAHRYSLPPSFAAPSLSTASFGEQQSVVELSELWRGDVEEDWKMCRYFLRMAGRDGAKLDLWKRWLGLEKFKEPTSPNDESEAPPPAPPFVYVIAVLRAEATDILESFVFPESRARFLQLLNRVNVLSDFQQVLDHNLTSDLSFWSLSSNVKLKTDTSADSNLQSMDGRKFSGSLKEPDSVS</sequence>
<feature type="region of interest" description="Disordered" evidence="1">
    <location>
        <begin position="223"/>
        <end position="257"/>
    </location>
</feature>
<evidence type="ECO:0000313" key="3">
    <source>
        <dbReference type="EMBL" id="KTB43119.1"/>
    </source>
</evidence>
<proteinExistence type="predicted"/>
<feature type="compositionally biased region" description="Polar residues" evidence="1">
    <location>
        <begin position="242"/>
        <end position="257"/>
    </location>
</feature>
<feature type="domain" description="TECPR1-like DysF" evidence="2">
    <location>
        <begin position="105"/>
        <end position="217"/>
    </location>
</feature>
<gene>
    <name evidence="3" type="ORF">WG66_4290</name>
</gene>
<organism evidence="3 4">
    <name type="scientific">Moniliophthora roreri</name>
    <name type="common">Frosty pod rot fungus</name>
    <name type="synonym">Monilia roreri</name>
    <dbReference type="NCBI Taxonomy" id="221103"/>
    <lineage>
        <taxon>Eukaryota</taxon>
        <taxon>Fungi</taxon>
        <taxon>Dikarya</taxon>
        <taxon>Basidiomycota</taxon>
        <taxon>Agaricomycotina</taxon>
        <taxon>Agaricomycetes</taxon>
        <taxon>Agaricomycetidae</taxon>
        <taxon>Agaricales</taxon>
        <taxon>Marasmiineae</taxon>
        <taxon>Marasmiaceae</taxon>
        <taxon>Moniliophthora</taxon>
    </lineage>
</organism>
<dbReference type="GO" id="GO:0005778">
    <property type="term" value="C:peroxisomal membrane"/>
    <property type="evidence" value="ECO:0007669"/>
    <property type="project" value="UniProtKB-ARBA"/>
</dbReference>
<feature type="region of interest" description="Disordered" evidence="1">
    <location>
        <begin position="425"/>
        <end position="445"/>
    </location>
</feature>
<reference evidence="3 4" key="1">
    <citation type="submission" date="2015-12" db="EMBL/GenBank/DDBJ databases">
        <title>Draft genome sequence of Moniliophthora roreri, the causal agent of frosty pod rot of cacao.</title>
        <authorList>
            <person name="Aime M.C."/>
            <person name="Diaz-Valderrama J.R."/>
            <person name="Kijpornyongpan T."/>
            <person name="Phillips-Mora W."/>
        </authorList>
    </citation>
    <scope>NUCLEOTIDE SEQUENCE [LARGE SCALE GENOMIC DNA]</scope>
    <source>
        <strain evidence="3 4">MCA 2952</strain>
    </source>
</reference>
<evidence type="ECO:0000259" key="2">
    <source>
        <dbReference type="Pfam" id="PF06398"/>
    </source>
</evidence>
<dbReference type="AlphaFoldDB" id="A0A0W0G3E6"/>
<comment type="caution">
    <text evidence="3">The sequence shown here is derived from an EMBL/GenBank/DDBJ whole genome shotgun (WGS) entry which is preliminary data.</text>
</comment>
<feature type="region of interest" description="Disordered" evidence="1">
    <location>
        <begin position="1"/>
        <end position="78"/>
    </location>
</feature>